<dbReference type="Proteomes" id="UP000299102">
    <property type="component" value="Unassembled WGS sequence"/>
</dbReference>
<organism evidence="2 3">
    <name type="scientific">Eumeta variegata</name>
    <name type="common">Bagworm moth</name>
    <name type="synonym">Eumeta japonica</name>
    <dbReference type="NCBI Taxonomy" id="151549"/>
    <lineage>
        <taxon>Eukaryota</taxon>
        <taxon>Metazoa</taxon>
        <taxon>Ecdysozoa</taxon>
        <taxon>Arthropoda</taxon>
        <taxon>Hexapoda</taxon>
        <taxon>Insecta</taxon>
        <taxon>Pterygota</taxon>
        <taxon>Neoptera</taxon>
        <taxon>Endopterygota</taxon>
        <taxon>Lepidoptera</taxon>
        <taxon>Glossata</taxon>
        <taxon>Ditrysia</taxon>
        <taxon>Tineoidea</taxon>
        <taxon>Psychidae</taxon>
        <taxon>Oiketicinae</taxon>
        <taxon>Eumeta</taxon>
    </lineage>
</organism>
<keyword evidence="3" id="KW-1185">Reference proteome</keyword>
<feature type="region of interest" description="Disordered" evidence="1">
    <location>
        <begin position="185"/>
        <end position="210"/>
    </location>
</feature>
<sequence length="262" mass="28390">MSLDRAVTTTPIPIRFRCSIVLDPVLDITRGHCTRNPEGVTSALPPLSCLYDLKEYDSGLRLDESSLKCLLYADNQVILAQSACGLQETLAKFNKCPPDPHIGRKGSGTCRRERGQRAASARRRHHDAAHVAARDAAGTSAVSGELSTNRSISVADARGGGARQFFLSNYRTMWRALRAEAGGPRLIKSEDGPAPPPGARTRPRALPIHQPGRSWATPVAARLRECHSIVYKEVYNFYRNFFLVVKVLLACAGGVAGDSGGI</sequence>
<dbReference type="AlphaFoldDB" id="A0A4C1UGS7"/>
<evidence type="ECO:0008006" key="4">
    <source>
        <dbReference type="Google" id="ProtNLM"/>
    </source>
</evidence>
<evidence type="ECO:0000256" key="1">
    <source>
        <dbReference type="SAM" id="MobiDB-lite"/>
    </source>
</evidence>
<evidence type="ECO:0000313" key="2">
    <source>
        <dbReference type="EMBL" id="GBP25124.1"/>
    </source>
</evidence>
<name>A0A4C1UGS7_EUMVA</name>
<dbReference type="OrthoDB" id="1421278at2759"/>
<protein>
    <recommendedName>
        <fullName evidence="4">Reverse transcriptase domain-containing protein</fullName>
    </recommendedName>
</protein>
<comment type="caution">
    <text evidence="2">The sequence shown here is derived from an EMBL/GenBank/DDBJ whole genome shotgun (WGS) entry which is preliminary data.</text>
</comment>
<reference evidence="2 3" key="1">
    <citation type="journal article" date="2019" name="Commun. Biol.">
        <title>The bagworm genome reveals a unique fibroin gene that provides high tensile strength.</title>
        <authorList>
            <person name="Kono N."/>
            <person name="Nakamura H."/>
            <person name="Ohtoshi R."/>
            <person name="Tomita M."/>
            <person name="Numata K."/>
            <person name="Arakawa K."/>
        </authorList>
    </citation>
    <scope>NUCLEOTIDE SEQUENCE [LARGE SCALE GENOMIC DNA]</scope>
</reference>
<proteinExistence type="predicted"/>
<gene>
    <name evidence="2" type="ORF">EVAR_19605_1</name>
</gene>
<dbReference type="EMBL" id="BGZK01000169">
    <property type="protein sequence ID" value="GBP25124.1"/>
    <property type="molecule type" value="Genomic_DNA"/>
</dbReference>
<evidence type="ECO:0000313" key="3">
    <source>
        <dbReference type="Proteomes" id="UP000299102"/>
    </source>
</evidence>
<accession>A0A4C1UGS7</accession>